<evidence type="ECO:0000256" key="1">
    <source>
        <dbReference type="SAM" id="MobiDB-lite"/>
    </source>
</evidence>
<dbReference type="InterPro" id="IPR028095">
    <property type="entry name" value="Mso1_N_dom"/>
</dbReference>
<dbReference type="AlphaFoldDB" id="A0AAE9WCM0"/>
<accession>A0AAE9WCM0</accession>
<evidence type="ECO:0000313" key="4">
    <source>
        <dbReference type="Proteomes" id="UP001212411"/>
    </source>
</evidence>
<feature type="compositionally biased region" description="Polar residues" evidence="1">
    <location>
        <begin position="1"/>
        <end position="11"/>
    </location>
</feature>
<evidence type="ECO:0000259" key="2">
    <source>
        <dbReference type="Pfam" id="PF14475"/>
    </source>
</evidence>
<keyword evidence="4" id="KW-1185">Reference proteome</keyword>
<reference evidence="3 4" key="1">
    <citation type="journal article" date="2023" name="G3 (Bethesda)">
        <title>A high-quality reference genome for the fission yeast Schizosaccharomyces osmophilus.</title>
        <authorList>
            <person name="Jia G.S."/>
            <person name="Zhang W.C."/>
            <person name="Liang Y."/>
            <person name="Liu X.H."/>
            <person name="Rhind N."/>
            <person name="Pidoux A."/>
            <person name="Brysch-Herzberg M."/>
            <person name="Du L.L."/>
        </authorList>
    </citation>
    <scope>NUCLEOTIDE SEQUENCE [LARGE SCALE GENOMIC DNA]</scope>
    <source>
        <strain evidence="3 4">CBS 15793</strain>
    </source>
</reference>
<evidence type="ECO:0000313" key="3">
    <source>
        <dbReference type="EMBL" id="WBW73695.1"/>
    </source>
</evidence>
<organism evidence="3 4">
    <name type="scientific">Schizosaccharomyces osmophilus</name>
    <dbReference type="NCBI Taxonomy" id="2545709"/>
    <lineage>
        <taxon>Eukaryota</taxon>
        <taxon>Fungi</taxon>
        <taxon>Dikarya</taxon>
        <taxon>Ascomycota</taxon>
        <taxon>Taphrinomycotina</taxon>
        <taxon>Schizosaccharomycetes</taxon>
        <taxon>Schizosaccharomycetales</taxon>
        <taxon>Schizosaccharomycetaceae</taxon>
        <taxon>Schizosaccharomyces</taxon>
    </lineage>
</organism>
<dbReference type="Proteomes" id="UP001212411">
    <property type="component" value="Chromosome 2"/>
</dbReference>
<feature type="compositionally biased region" description="Basic and acidic residues" evidence="1">
    <location>
        <begin position="13"/>
        <end position="24"/>
    </location>
</feature>
<dbReference type="EMBL" id="CP115612">
    <property type="protein sequence ID" value="WBW73695.1"/>
    <property type="molecule type" value="Genomic_DNA"/>
</dbReference>
<feature type="domain" description="Mso1 N-terminal" evidence="2">
    <location>
        <begin position="10"/>
        <end position="47"/>
    </location>
</feature>
<dbReference type="Pfam" id="PF14475">
    <property type="entry name" value="Mso1_Sec1_bdg"/>
    <property type="match status" value="1"/>
</dbReference>
<sequence length="154" mass="16694">MWSKLSISSKINRIRDPESDNSIEDTHVARVMRKYYLEKTGNLPDWLRPPGWQPPSGANTPMVQAASSDTEGTTPSNSRSSVTPKPVSRVSSSPSVPAPSTNTRKPPMQHSHSTFDDLFEGVGSLQRSQTGTSAASSNAASGLLRSKLESRKKL</sequence>
<feature type="region of interest" description="Disordered" evidence="1">
    <location>
        <begin position="1"/>
        <end position="24"/>
    </location>
</feature>
<feature type="compositionally biased region" description="Low complexity" evidence="1">
    <location>
        <begin position="78"/>
        <end position="101"/>
    </location>
</feature>
<feature type="compositionally biased region" description="Low complexity" evidence="1">
    <location>
        <begin position="133"/>
        <end position="145"/>
    </location>
</feature>
<dbReference type="RefSeq" id="XP_056037938.1">
    <property type="nucleotide sequence ID" value="XM_056182201.1"/>
</dbReference>
<name>A0AAE9WCM0_9SCHI</name>
<feature type="compositionally biased region" description="Polar residues" evidence="1">
    <location>
        <begin position="56"/>
        <end position="77"/>
    </location>
</feature>
<gene>
    <name evidence="3" type="primary">mso1</name>
    <name evidence="3" type="ORF">SOMG_03411</name>
</gene>
<feature type="region of interest" description="Disordered" evidence="1">
    <location>
        <begin position="42"/>
        <end position="154"/>
    </location>
</feature>
<dbReference type="KEGG" id="som:SOMG_03411"/>
<proteinExistence type="predicted"/>
<dbReference type="GeneID" id="80876890"/>
<protein>
    <submittedName>
        <fullName evidence="3">Exocytic docking protein Mso1</fullName>
    </submittedName>
</protein>